<dbReference type="Pfam" id="PF04818">
    <property type="entry name" value="CID"/>
    <property type="match status" value="1"/>
</dbReference>
<dbReference type="FunFam" id="1.25.40.90:FF:000007">
    <property type="entry name" value="Regulation of nuclear pre-mRNA domain-containing protein 1B"/>
    <property type="match status" value="1"/>
</dbReference>
<dbReference type="SMART" id="SM00582">
    <property type="entry name" value="RPR"/>
    <property type="match status" value="1"/>
</dbReference>
<evidence type="ECO:0000256" key="2">
    <source>
        <dbReference type="ARBA" id="ARBA00023242"/>
    </source>
</evidence>
<protein>
    <submittedName>
        <fullName evidence="7">Putative regulation of nuclear pre-mRNA domain-containing protein 1B</fullName>
    </submittedName>
</protein>
<evidence type="ECO:0000259" key="6">
    <source>
        <dbReference type="PROSITE" id="PS51391"/>
    </source>
</evidence>
<dbReference type="InterPro" id="IPR006569">
    <property type="entry name" value="CID_dom"/>
</dbReference>
<feature type="region of interest" description="Disordered" evidence="5">
    <location>
        <begin position="134"/>
        <end position="184"/>
    </location>
</feature>
<gene>
    <name evidence="7" type="ORF">BSL78_28088</name>
</gene>
<feature type="coiled-coil region" evidence="4">
    <location>
        <begin position="278"/>
        <end position="305"/>
    </location>
</feature>
<dbReference type="AlphaFoldDB" id="A0A2G8JH67"/>
<dbReference type="GO" id="GO:0031124">
    <property type="term" value="P:mRNA 3'-end processing"/>
    <property type="evidence" value="ECO:0007669"/>
    <property type="project" value="TreeGrafter"/>
</dbReference>
<dbReference type="GO" id="GO:0042802">
    <property type="term" value="F:identical protein binding"/>
    <property type="evidence" value="ECO:0007669"/>
    <property type="project" value="UniProtKB-ARBA"/>
</dbReference>
<evidence type="ECO:0000256" key="3">
    <source>
        <dbReference type="ARBA" id="ARBA00034310"/>
    </source>
</evidence>
<evidence type="ECO:0000256" key="4">
    <source>
        <dbReference type="SAM" id="Coils"/>
    </source>
</evidence>
<feature type="compositionally biased region" description="Acidic residues" evidence="5">
    <location>
        <begin position="163"/>
        <end position="174"/>
    </location>
</feature>
<dbReference type="Proteomes" id="UP000230750">
    <property type="component" value="Unassembled WGS sequence"/>
</dbReference>
<sequence>MSSFSPEALTAKLNSLNNTAQSIQTVSLWLIHHRKHAKIIVKVWFSHLMKAKPSKKLIHIYLANDVVQNSKKKGPEFNREFSGIIVAAYKHVYSNLPDEKTLISMQRVLKVWSDRSVFKRDIIQKLKATVFGKPKRREDIQEVEEEVARPEEPSTPTKTMVEEEKEEEDEESEEPTGKKPKIEEMEKILQPEPTLNPEDIPEPEDVSQLYETLKTPLPVMLTVREKIARLPPEVQDVSLLEKIKMVNEALELLEDYNHRLSTELDDRGNLAKMLKNFTIHQDQELKKAEEKLKEYDQKFKKVTTVRKELESHIQKLPDLTLLPDVTGGLAPLPSAGDLFSLEL</sequence>
<evidence type="ECO:0000313" key="8">
    <source>
        <dbReference type="Proteomes" id="UP000230750"/>
    </source>
</evidence>
<comment type="similarity">
    <text evidence="3">Belongs to the UPF0400 (RTT103) family.</text>
</comment>
<feature type="compositionally biased region" description="Basic and acidic residues" evidence="5">
    <location>
        <begin position="175"/>
        <end position="184"/>
    </location>
</feature>
<dbReference type="GO" id="GO:0097550">
    <property type="term" value="C:transcription preinitiation complex"/>
    <property type="evidence" value="ECO:0007669"/>
    <property type="project" value="UniProtKB-ARBA"/>
</dbReference>
<dbReference type="Gene3D" id="6.10.250.2560">
    <property type="match status" value="1"/>
</dbReference>
<dbReference type="STRING" id="307972.A0A2G8JH67"/>
<name>A0A2G8JH67_STIJA</name>
<feature type="compositionally biased region" description="Basic and acidic residues" evidence="5">
    <location>
        <begin position="136"/>
        <end position="152"/>
    </location>
</feature>
<dbReference type="PROSITE" id="PS51391">
    <property type="entry name" value="CID"/>
    <property type="match status" value="1"/>
</dbReference>
<feature type="domain" description="CID" evidence="6">
    <location>
        <begin position="1"/>
        <end position="134"/>
    </location>
</feature>
<dbReference type="GO" id="GO:0001111">
    <property type="term" value="P:RNA polymerase II promoter clearance"/>
    <property type="evidence" value="ECO:0007669"/>
    <property type="project" value="UniProtKB-ARBA"/>
</dbReference>
<proteinExistence type="inferred from homology"/>
<accession>A0A2G8JH67</accession>
<dbReference type="InterPro" id="IPR032337">
    <property type="entry name" value="RPRD1A/B_C"/>
</dbReference>
<evidence type="ECO:0000256" key="1">
    <source>
        <dbReference type="ARBA" id="ARBA00004123"/>
    </source>
</evidence>
<dbReference type="GO" id="GO:0000993">
    <property type="term" value="F:RNA polymerase II complex binding"/>
    <property type="evidence" value="ECO:0007669"/>
    <property type="project" value="TreeGrafter"/>
</dbReference>
<dbReference type="PANTHER" id="PTHR12460:SF0">
    <property type="entry name" value="CID DOMAIN-CONTAINING PROTEIN-RELATED"/>
    <property type="match status" value="1"/>
</dbReference>
<organism evidence="7 8">
    <name type="scientific">Stichopus japonicus</name>
    <name type="common">Sea cucumber</name>
    <dbReference type="NCBI Taxonomy" id="307972"/>
    <lineage>
        <taxon>Eukaryota</taxon>
        <taxon>Metazoa</taxon>
        <taxon>Echinodermata</taxon>
        <taxon>Eleutherozoa</taxon>
        <taxon>Echinozoa</taxon>
        <taxon>Holothuroidea</taxon>
        <taxon>Aspidochirotacea</taxon>
        <taxon>Aspidochirotida</taxon>
        <taxon>Stichopodidae</taxon>
        <taxon>Apostichopus</taxon>
    </lineage>
</organism>
<keyword evidence="8" id="KW-1185">Reference proteome</keyword>
<dbReference type="SUPFAM" id="SSF48464">
    <property type="entry name" value="ENTH/VHS domain"/>
    <property type="match status" value="1"/>
</dbReference>
<comment type="subcellular location">
    <subcellularLocation>
        <location evidence="1">Nucleus</location>
    </subcellularLocation>
</comment>
<evidence type="ECO:0000313" key="7">
    <source>
        <dbReference type="EMBL" id="PIK35090.1"/>
    </source>
</evidence>
<dbReference type="EMBL" id="MRZV01001991">
    <property type="protein sequence ID" value="PIK35090.1"/>
    <property type="molecule type" value="Genomic_DNA"/>
</dbReference>
<comment type="caution">
    <text evidence="7">The sequence shown here is derived from an EMBL/GenBank/DDBJ whole genome shotgun (WGS) entry which is preliminary data.</text>
</comment>
<dbReference type="OrthoDB" id="10069473at2759"/>
<dbReference type="Gene3D" id="1.25.40.90">
    <property type="match status" value="1"/>
</dbReference>
<dbReference type="InterPro" id="IPR008942">
    <property type="entry name" value="ENTH_VHS"/>
</dbReference>
<keyword evidence="2" id="KW-0539">Nucleus</keyword>
<dbReference type="GO" id="GO:0005654">
    <property type="term" value="C:nucleoplasm"/>
    <property type="evidence" value="ECO:0007669"/>
    <property type="project" value="UniProtKB-ARBA"/>
</dbReference>
<reference evidence="7 8" key="1">
    <citation type="journal article" date="2017" name="PLoS Biol.">
        <title>The sea cucumber genome provides insights into morphological evolution and visceral regeneration.</title>
        <authorList>
            <person name="Zhang X."/>
            <person name="Sun L."/>
            <person name="Yuan J."/>
            <person name="Sun Y."/>
            <person name="Gao Y."/>
            <person name="Zhang L."/>
            <person name="Li S."/>
            <person name="Dai H."/>
            <person name="Hamel J.F."/>
            <person name="Liu C."/>
            <person name="Yu Y."/>
            <person name="Liu S."/>
            <person name="Lin W."/>
            <person name="Guo K."/>
            <person name="Jin S."/>
            <person name="Xu P."/>
            <person name="Storey K.B."/>
            <person name="Huan P."/>
            <person name="Zhang T."/>
            <person name="Zhou Y."/>
            <person name="Zhang J."/>
            <person name="Lin C."/>
            <person name="Li X."/>
            <person name="Xing L."/>
            <person name="Huo D."/>
            <person name="Sun M."/>
            <person name="Wang L."/>
            <person name="Mercier A."/>
            <person name="Li F."/>
            <person name="Yang H."/>
            <person name="Xiang J."/>
        </authorList>
    </citation>
    <scope>NUCLEOTIDE SEQUENCE [LARGE SCALE GENOMIC DNA]</scope>
    <source>
        <strain evidence="7">Shaxun</strain>
        <tissue evidence="7">Muscle</tissue>
    </source>
</reference>
<evidence type="ECO:0000256" key="5">
    <source>
        <dbReference type="SAM" id="MobiDB-lite"/>
    </source>
</evidence>
<dbReference type="Pfam" id="PF16566">
    <property type="entry name" value="CREPT"/>
    <property type="match status" value="1"/>
</dbReference>
<dbReference type="PANTHER" id="PTHR12460">
    <property type="entry name" value="CYCLIN-DEPENDENT KINASE INHIBITOR-RELATED PROTEIN"/>
    <property type="match status" value="1"/>
</dbReference>
<keyword evidence="4" id="KW-0175">Coiled coil</keyword>